<dbReference type="InterPro" id="IPR036942">
    <property type="entry name" value="Beta-barrel_TonB_sf"/>
</dbReference>
<proteinExistence type="inferred from homology"/>
<evidence type="ECO:0000256" key="10">
    <source>
        <dbReference type="SAM" id="SignalP"/>
    </source>
</evidence>
<evidence type="ECO:0000256" key="1">
    <source>
        <dbReference type="ARBA" id="ARBA00004571"/>
    </source>
</evidence>
<dbReference type="RefSeq" id="WP_263050817.1">
    <property type="nucleotide sequence ID" value="NZ_CP106735.1"/>
</dbReference>
<dbReference type="InterPro" id="IPR000531">
    <property type="entry name" value="Beta-barrel_TonB"/>
</dbReference>
<feature type="signal peptide" evidence="10">
    <location>
        <begin position="1"/>
        <end position="20"/>
    </location>
</feature>
<keyword evidence="4 8" id="KW-0812">Transmembrane</keyword>
<dbReference type="EMBL" id="CP106735">
    <property type="protein sequence ID" value="UXX79074.1"/>
    <property type="molecule type" value="Genomic_DNA"/>
</dbReference>
<dbReference type="Gene3D" id="2.60.40.1120">
    <property type="entry name" value="Carboxypeptidase-like, regulatory domain"/>
    <property type="match status" value="1"/>
</dbReference>
<dbReference type="PROSITE" id="PS52016">
    <property type="entry name" value="TONB_DEPENDENT_REC_3"/>
    <property type="match status" value="1"/>
</dbReference>
<protein>
    <submittedName>
        <fullName evidence="13">TonB-dependent receptor</fullName>
    </submittedName>
</protein>
<feature type="domain" description="TonB-dependent receptor plug" evidence="12">
    <location>
        <begin position="215"/>
        <end position="321"/>
    </location>
</feature>
<dbReference type="InterPro" id="IPR039426">
    <property type="entry name" value="TonB-dep_rcpt-like"/>
</dbReference>
<dbReference type="InterPro" id="IPR023997">
    <property type="entry name" value="TonB-dep_OMP_SusC/RagA_CS"/>
</dbReference>
<feature type="domain" description="TonB-dependent receptor-like beta-barrel" evidence="11">
    <location>
        <begin position="453"/>
        <end position="1047"/>
    </location>
</feature>
<evidence type="ECO:0000256" key="5">
    <source>
        <dbReference type="ARBA" id="ARBA00023077"/>
    </source>
</evidence>
<accession>A0ABY6CZE1</accession>
<evidence type="ECO:0000313" key="13">
    <source>
        <dbReference type="EMBL" id="UXX79074.1"/>
    </source>
</evidence>
<evidence type="ECO:0000256" key="7">
    <source>
        <dbReference type="ARBA" id="ARBA00023237"/>
    </source>
</evidence>
<keyword evidence="2 8" id="KW-0813">Transport</keyword>
<name>A0ABY6CZE1_9BACT</name>
<dbReference type="Gene3D" id="2.170.130.10">
    <property type="entry name" value="TonB-dependent receptor, plug domain"/>
    <property type="match status" value="1"/>
</dbReference>
<evidence type="ECO:0000256" key="2">
    <source>
        <dbReference type="ARBA" id="ARBA00022448"/>
    </source>
</evidence>
<keyword evidence="7 8" id="KW-0998">Cell outer membrane</keyword>
<evidence type="ECO:0000259" key="11">
    <source>
        <dbReference type="Pfam" id="PF00593"/>
    </source>
</evidence>
<feature type="chain" id="PRO_5046643709" evidence="10">
    <location>
        <begin position="21"/>
        <end position="1091"/>
    </location>
</feature>
<dbReference type="NCBIfam" id="TIGR04057">
    <property type="entry name" value="SusC_RagA_signa"/>
    <property type="match status" value="1"/>
</dbReference>
<dbReference type="Pfam" id="PF13715">
    <property type="entry name" value="CarbopepD_reg_2"/>
    <property type="match status" value="1"/>
</dbReference>
<dbReference type="Proteomes" id="UP001062165">
    <property type="component" value="Chromosome"/>
</dbReference>
<keyword evidence="14" id="KW-1185">Reference proteome</keyword>
<dbReference type="Pfam" id="PF07715">
    <property type="entry name" value="Plug"/>
    <property type="match status" value="1"/>
</dbReference>
<dbReference type="InterPro" id="IPR037066">
    <property type="entry name" value="Plug_dom_sf"/>
</dbReference>
<dbReference type="Pfam" id="PF00593">
    <property type="entry name" value="TonB_dep_Rec_b-barrel"/>
    <property type="match status" value="1"/>
</dbReference>
<evidence type="ECO:0000259" key="12">
    <source>
        <dbReference type="Pfam" id="PF07715"/>
    </source>
</evidence>
<reference evidence="13" key="1">
    <citation type="submission" date="2022-10" db="EMBL/GenBank/DDBJ databases">
        <title>Comparative genomics and taxonomic characterization of three novel marine species of genus Reichenbachiella exhibiting antioxidant and polysaccharide degradation activities.</title>
        <authorList>
            <person name="Muhammad N."/>
            <person name="Lee Y.-J."/>
            <person name="Ko J."/>
            <person name="Kim S.-G."/>
        </authorList>
    </citation>
    <scope>NUCLEOTIDE SEQUENCE</scope>
    <source>
        <strain evidence="13">Wsw4-B4</strain>
    </source>
</reference>
<sequence>MRVSLVGVITQCLCMNLLLAGELEAQKAVSVKEVSVDLELQNASVLELIQALESQTDYQFTYSSQEMTANKTKLNVNTKNASVGDVLLKVSKEADLQFKQVNNNINISPRKSKHTERLTVALEQIEISGRVTDETGTGLPGATIIEKGTSNGSVTDFNGDYKISVSEGATLAISYIGYLSKEVPVSGRSTIDVQLDPDAEQLEEVVVVGYGTQKKSDLTGAISQITAEDFREQPVFRVEDAMKGRAAGVAITNPAGTPGGDIKIRIRGANSITGNNDPLIVIDGVIGGSLSSLNTSDIQSIDVLKDASASAIYGARGANGVILVTTRKGTGAPKVNIEYFHSVSERPQKLDYLMSVDQFAHSIPDTVLSTTNPVDYNQEYFQAAITDNMQASVAGKEGRVGYFISANLVNQTGMIINTDYNRKSLRSNIDVDVTDKLKVGLNLFASRETTKNLVTNSNGNGYRASGDVRSGVLSAVTYDPTKPLFDENGIPYVESDYGTQRTNPVHDQNFRNNYRWQDRFNANLNLSYEIIDGLTVSTILGLSTLNLHSESYSELGIYQSSGSQQARAGYSGNQRTNFQSSNILTYQKSFGDHNIKMMGIYEITENETRGANFLAENYLFPAGFVQAQLAQNRTVEGSYGRSAVRSLLGRLEYTFNSALLVTATLRRDESSRFRQDQRADVFPSLAVAYNMGDLGFIQNTGFLEDIKVRVGYGVTGNQNVANYVTYSRLDDDPDNVNYPVNGTDISIGLAPGRIGNPDLVWETTKQLNAGLDFRLVKGRLTLSLDYYKKNTDNLFLSRPLPGYAVGANTAAKLEVNLGEVQNSGFEMALSSTIIDTNGLSWDATLTGALNHNEVISLGGLEQQVAGPNTLAGNGLGTHIYKVGEPLGAIYGQTYLGVYSVQDSLDNLADNIQPGTAKYKLDTAGVPELGIIGYGTPKFNWGFNSTVTFKGFDLNVLVTGAHGYDILNVTRAYTSFTTGGINNPTGKDFINQWTEANPTNVPASGDLIQSTRFVEKGDFVKVSNITLGYNLPKMDWLTSLRVYASVRNAFTFSNYSGYDPEAIADGRDTVTGLDAGAIPNPRVYTLGINIGL</sequence>
<evidence type="ECO:0000256" key="3">
    <source>
        <dbReference type="ARBA" id="ARBA00022452"/>
    </source>
</evidence>
<keyword evidence="3 8" id="KW-1134">Transmembrane beta strand</keyword>
<evidence type="ECO:0000256" key="8">
    <source>
        <dbReference type="PROSITE-ProRule" id="PRU01360"/>
    </source>
</evidence>
<evidence type="ECO:0000313" key="14">
    <source>
        <dbReference type="Proteomes" id="UP001062165"/>
    </source>
</evidence>
<organism evidence="13 14">
    <name type="scientific">Reichenbachiella carrageenanivorans</name>
    <dbReference type="NCBI Taxonomy" id="2979869"/>
    <lineage>
        <taxon>Bacteria</taxon>
        <taxon>Pseudomonadati</taxon>
        <taxon>Bacteroidota</taxon>
        <taxon>Cytophagia</taxon>
        <taxon>Cytophagales</taxon>
        <taxon>Reichenbachiellaceae</taxon>
        <taxon>Reichenbachiella</taxon>
    </lineage>
</organism>
<comment type="subcellular location">
    <subcellularLocation>
        <location evidence="1 8">Cell outer membrane</location>
        <topology evidence="1 8">Multi-pass membrane protein</topology>
    </subcellularLocation>
</comment>
<keyword evidence="13" id="KW-0675">Receptor</keyword>
<evidence type="ECO:0000256" key="6">
    <source>
        <dbReference type="ARBA" id="ARBA00023136"/>
    </source>
</evidence>
<dbReference type="NCBIfam" id="TIGR04056">
    <property type="entry name" value="OMP_RagA_SusC"/>
    <property type="match status" value="1"/>
</dbReference>
<keyword evidence="10" id="KW-0732">Signal</keyword>
<dbReference type="Gene3D" id="2.40.170.20">
    <property type="entry name" value="TonB-dependent receptor, beta-barrel domain"/>
    <property type="match status" value="1"/>
</dbReference>
<evidence type="ECO:0000256" key="4">
    <source>
        <dbReference type="ARBA" id="ARBA00022692"/>
    </source>
</evidence>
<keyword evidence="5 9" id="KW-0798">TonB box</keyword>
<evidence type="ECO:0000256" key="9">
    <source>
        <dbReference type="RuleBase" id="RU003357"/>
    </source>
</evidence>
<dbReference type="InterPro" id="IPR008969">
    <property type="entry name" value="CarboxyPept-like_regulatory"/>
</dbReference>
<dbReference type="InterPro" id="IPR012910">
    <property type="entry name" value="Plug_dom"/>
</dbReference>
<gene>
    <name evidence="13" type="ORF">N7E81_17100</name>
</gene>
<dbReference type="InterPro" id="IPR023996">
    <property type="entry name" value="TonB-dep_OMP_SusC/RagA"/>
</dbReference>
<dbReference type="SUPFAM" id="SSF49464">
    <property type="entry name" value="Carboxypeptidase regulatory domain-like"/>
    <property type="match status" value="1"/>
</dbReference>
<keyword evidence="6 8" id="KW-0472">Membrane</keyword>
<dbReference type="SUPFAM" id="SSF56935">
    <property type="entry name" value="Porins"/>
    <property type="match status" value="1"/>
</dbReference>
<comment type="similarity">
    <text evidence="8 9">Belongs to the TonB-dependent receptor family.</text>
</comment>